<evidence type="ECO:0000256" key="5">
    <source>
        <dbReference type="SAM" id="Coils"/>
    </source>
</evidence>
<dbReference type="GO" id="GO:0046872">
    <property type="term" value="F:metal ion binding"/>
    <property type="evidence" value="ECO:0007669"/>
    <property type="project" value="UniProtKB-KW"/>
</dbReference>
<dbReference type="GO" id="GO:0016829">
    <property type="term" value="F:lyase activity"/>
    <property type="evidence" value="ECO:0007669"/>
    <property type="project" value="UniProtKB-KW"/>
</dbReference>
<name>A0ABC8T8F4_9AQUA</name>
<evidence type="ECO:0000256" key="2">
    <source>
        <dbReference type="ARBA" id="ARBA00022723"/>
    </source>
</evidence>
<dbReference type="EMBL" id="CAUOFW020004441">
    <property type="protein sequence ID" value="CAK9165683.1"/>
    <property type="molecule type" value="Genomic_DNA"/>
</dbReference>
<comment type="cofactor">
    <cofactor evidence="1">
        <name>thiamine diphosphate</name>
        <dbReference type="ChEBI" id="CHEBI:58937"/>
    </cofactor>
</comment>
<dbReference type="InterPro" id="IPR035979">
    <property type="entry name" value="RBD_domain_sf"/>
</dbReference>
<keyword evidence="4" id="KW-0456">Lyase</keyword>
<gene>
    <name evidence="6" type="ORF">ILEXP_LOCUS34854</name>
</gene>
<dbReference type="Pfam" id="PF25557">
    <property type="entry name" value="GAUT_1"/>
    <property type="match status" value="1"/>
</dbReference>
<reference evidence="6 7" key="1">
    <citation type="submission" date="2024-02" db="EMBL/GenBank/DDBJ databases">
        <authorList>
            <person name="Vignale AGUSTIN F."/>
            <person name="Sosa J E."/>
            <person name="Modenutti C."/>
        </authorList>
    </citation>
    <scope>NUCLEOTIDE SEQUENCE [LARGE SCALE GENOMIC DNA]</scope>
</reference>
<feature type="coiled-coil region" evidence="5">
    <location>
        <begin position="27"/>
        <end position="126"/>
    </location>
</feature>
<dbReference type="InterPro" id="IPR045025">
    <property type="entry name" value="HACL1-like"/>
</dbReference>
<evidence type="ECO:0000313" key="6">
    <source>
        <dbReference type="EMBL" id="CAK9165683.1"/>
    </source>
</evidence>
<keyword evidence="2" id="KW-0479">Metal-binding</keyword>
<sequence length="299" mass="33311">MSDGGSKPRAGKMGTSIRASSISEEAIASAENELSVMIEKLSNTRKRIADAVQHYQATEKAISHMEMELANSQKELIDQDRAKHDYEQLKKTVDELRASDQNVELVKELKLRKKELEGAVGESTKDSDVFKRVPQIAVVVIDVDVADGDAVVNVYINHEKKFAFVEMRSVEEASNAMALDGILFEEPHLLQRGFGDIFCISTHYGESPLSYKHAKTLVQYQLPMVIIVFNNSGVYGGDWRNPEEITGPYKDDPAPTSFVPGAGYHLLIEAFGGGVILLGHLMNSNRRFLKLFLHERLMS</sequence>
<dbReference type="AlphaFoldDB" id="A0ABC8T8F4"/>
<keyword evidence="5" id="KW-0175">Coiled coil</keyword>
<dbReference type="InterPro" id="IPR012677">
    <property type="entry name" value="Nucleotide-bd_a/b_plait_sf"/>
</dbReference>
<dbReference type="PANTHER" id="PTHR43710:SF2">
    <property type="entry name" value="2-HYDROXYACYL-COA LYASE 1"/>
    <property type="match status" value="1"/>
</dbReference>
<evidence type="ECO:0000256" key="3">
    <source>
        <dbReference type="ARBA" id="ARBA00022842"/>
    </source>
</evidence>
<protein>
    <submittedName>
        <fullName evidence="6">Uncharacterized protein</fullName>
    </submittedName>
</protein>
<accession>A0ABC8T8F4</accession>
<proteinExistence type="predicted"/>
<organism evidence="6 7">
    <name type="scientific">Ilex paraguariensis</name>
    <name type="common">yerba mate</name>
    <dbReference type="NCBI Taxonomy" id="185542"/>
    <lineage>
        <taxon>Eukaryota</taxon>
        <taxon>Viridiplantae</taxon>
        <taxon>Streptophyta</taxon>
        <taxon>Embryophyta</taxon>
        <taxon>Tracheophyta</taxon>
        <taxon>Spermatophyta</taxon>
        <taxon>Magnoliopsida</taxon>
        <taxon>eudicotyledons</taxon>
        <taxon>Gunneridae</taxon>
        <taxon>Pentapetalae</taxon>
        <taxon>asterids</taxon>
        <taxon>campanulids</taxon>
        <taxon>Aquifoliales</taxon>
        <taxon>Aquifoliaceae</taxon>
        <taxon>Ilex</taxon>
    </lineage>
</organism>
<evidence type="ECO:0000256" key="1">
    <source>
        <dbReference type="ARBA" id="ARBA00001964"/>
    </source>
</evidence>
<keyword evidence="3" id="KW-0460">Magnesium</keyword>
<comment type="caution">
    <text evidence="6">The sequence shown here is derived from an EMBL/GenBank/DDBJ whole genome shotgun (WGS) entry which is preliminary data.</text>
</comment>
<dbReference type="PANTHER" id="PTHR43710">
    <property type="entry name" value="2-HYDROXYACYL-COA LYASE"/>
    <property type="match status" value="1"/>
</dbReference>
<dbReference type="Gene3D" id="3.30.70.330">
    <property type="match status" value="1"/>
</dbReference>
<keyword evidence="7" id="KW-1185">Reference proteome</keyword>
<dbReference type="Proteomes" id="UP001642360">
    <property type="component" value="Unassembled WGS sequence"/>
</dbReference>
<dbReference type="Gene3D" id="3.40.50.970">
    <property type="match status" value="1"/>
</dbReference>
<evidence type="ECO:0000313" key="7">
    <source>
        <dbReference type="Proteomes" id="UP001642360"/>
    </source>
</evidence>
<evidence type="ECO:0000256" key="4">
    <source>
        <dbReference type="ARBA" id="ARBA00023239"/>
    </source>
</evidence>
<dbReference type="SUPFAM" id="SSF54928">
    <property type="entry name" value="RNA-binding domain, RBD"/>
    <property type="match status" value="1"/>
</dbReference>